<evidence type="ECO:0000313" key="6">
    <source>
        <dbReference type="EMBL" id="KAG0562143.1"/>
    </source>
</evidence>
<feature type="domain" description="CS" evidence="5">
    <location>
        <begin position="58"/>
        <end position="164"/>
    </location>
</feature>
<dbReference type="Proteomes" id="UP000822688">
    <property type="component" value="Chromosome 9"/>
</dbReference>
<dbReference type="InterPro" id="IPR002068">
    <property type="entry name" value="A-crystallin/Hsp20_dom"/>
</dbReference>
<evidence type="ECO:0000256" key="1">
    <source>
        <dbReference type="ARBA" id="ARBA00023016"/>
    </source>
</evidence>
<keyword evidence="7" id="KW-1185">Reference proteome</keyword>
<reference evidence="6" key="1">
    <citation type="submission" date="2020-06" db="EMBL/GenBank/DDBJ databases">
        <title>WGS assembly of Ceratodon purpureus strain R40.</title>
        <authorList>
            <person name="Carey S.B."/>
            <person name="Jenkins J."/>
            <person name="Shu S."/>
            <person name="Lovell J.T."/>
            <person name="Sreedasyam A."/>
            <person name="Maumus F."/>
            <person name="Tiley G.P."/>
            <person name="Fernandez-Pozo N."/>
            <person name="Barry K."/>
            <person name="Chen C."/>
            <person name="Wang M."/>
            <person name="Lipzen A."/>
            <person name="Daum C."/>
            <person name="Saski C.A."/>
            <person name="Payton A.C."/>
            <person name="Mcbreen J.C."/>
            <person name="Conrad R.E."/>
            <person name="Kollar L.M."/>
            <person name="Olsson S."/>
            <person name="Huttunen S."/>
            <person name="Landis J.B."/>
            <person name="Wickett N.J."/>
            <person name="Johnson M.G."/>
            <person name="Rensing S.A."/>
            <person name="Grimwood J."/>
            <person name="Schmutz J."/>
            <person name="Mcdaniel S.F."/>
        </authorList>
    </citation>
    <scope>NUCLEOTIDE SEQUENCE</scope>
    <source>
        <strain evidence="6">R40</strain>
    </source>
</reference>
<dbReference type="AlphaFoldDB" id="A0A8T0GTA0"/>
<dbReference type="SUPFAM" id="SSF49764">
    <property type="entry name" value="HSP20-like chaperones"/>
    <property type="match status" value="1"/>
</dbReference>
<dbReference type="InterPro" id="IPR031107">
    <property type="entry name" value="Small_HSP"/>
</dbReference>
<dbReference type="Pfam" id="PF00011">
    <property type="entry name" value="HSP20"/>
    <property type="match status" value="1"/>
</dbReference>
<dbReference type="PROSITE" id="PS01031">
    <property type="entry name" value="SHSP"/>
    <property type="match status" value="1"/>
</dbReference>
<organism evidence="6 7">
    <name type="scientific">Ceratodon purpureus</name>
    <name type="common">Fire moss</name>
    <name type="synonym">Dicranum purpureum</name>
    <dbReference type="NCBI Taxonomy" id="3225"/>
    <lineage>
        <taxon>Eukaryota</taxon>
        <taxon>Viridiplantae</taxon>
        <taxon>Streptophyta</taxon>
        <taxon>Embryophyta</taxon>
        <taxon>Bryophyta</taxon>
        <taxon>Bryophytina</taxon>
        <taxon>Bryopsida</taxon>
        <taxon>Dicranidae</taxon>
        <taxon>Pseudoditrichales</taxon>
        <taxon>Ditrichaceae</taxon>
        <taxon>Ceratodon</taxon>
    </lineage>
</organism>
<dbReference type="PANTHER" id="PTHR11527">
    <property type="entry name" value="HEAT-SHOCK PROTEIN 20 FAMILY MEMBER"/>
    <property type="match status" value="1"/>
</dbReference>
<comment type="similarity">
    <text evidence="2 3">Belongs to the small heat shock protein (HSP20) family.</text>
</comment>
<sequence>MSLPRFGHGNISLIDPLTLNGTVWDPYDGVSVLGGAPPPRRHSNPSPKEGVHVREVAMASAQIDWRETPEAHIFKADLPGLKKEEVKVQVLDGTTLEISGNRKQECAQVGDLYHCMERAHGVFCRRFRLPDNTVPDEVKATVVDGVLTITIPKVQKPKYFVRQIQVS</sequence>
<dbReference type="InterPro" id="IPR007052">
    <property type="entry name" value="CS_dom"/>
</dbReference>
<evidence type="ECO:0000256" key="2">
    <source>
        <dbReference type="PROSITE-ProRule" id="PRU00285"/>
    </source>
</evidence>
<proteinExistence type="inferred from homology"/>
<dbReference type="CDD" id="cd06472">
    <property type="entry name" value="ACD_ScHsp26_like"/>
    <property type="match status" value="1"/>
</dbReference>
<evidence type="ECO:0008006" key="8">
    <source>
        <dbReference type="Google" id="ProtNLM"/>
    </source>
</evidence>
<feature type="domain" description="SHSP" evidence="4">
    <location>
        <begin position="54"/>
        <end position="167"/>
    </location>
</feature>
<comment type="caution">
    <text evidence="6">The sequence shown here is derived from an EMBL/GenBank/DDBJ whole genome shotgun (WGS) entry which is preliminary data.</text>
</comment>
<name>A0A8T0GTA0_CERPU</name>
<accession>A0A8T0GTA0</accession>
<dbReference type="Gene3D" id="2.60.40.790">
    <property type="match status" value="1"/>
</dbReference>
<protein>
    <recommendedName>
        <fullName evidence="8">SHSP domain-containing protein</fullName>
    </recommendedName>
</protein>
<dbReference type="PROSITE" id="PS51203">
    <property type="entry name" value="CS"/>
    <property type="match status" value="1"/>
</dbReference>
<dbReference type="EMBL" id="CM026430">
    <property type="protein sequence ID" value="KAG0562142.1"/>
    <property type="molecule type" value="Genomic_DNA"/>
</dbReference>
<dbReference type="InterPro" id="IPR008978">
    <property type="entry name" value="HSP20-like_chaperone"/>
</dbReference>
<evidence type="ECO:0000256" key="3">
    <source>
        <dbReference type="RuleBase" id="RU003616"/>
    </source>
</evidence>
<evidence type="ECO:0000259" key="5">
    <source>
        <dbReference type="PROSITE" id="PS51203"/>
    </source>
</evidence>
<gene>
    <name evidence="6" type="ORF">KC19_9G121000</name>
</gene>
<evidence type="ECO:0000259" key="4">
    <source>
        <dbReference type="PROSITE" id="PS01031"/>
    </source>
</evidence>
<keyword evidence="1" id="KW-0346">Stress response</keyword>
<dbReference type="EMBL" id="CM026430">
    <property type="protein sequence ID" value="KAG0562143.1"/>
    <property type="molecule type" value="Genomic_DNA"/>
</dbReference>
<evidence type="ECO:0000313" key="7">
    <source>
        <dbReference type="Proteomes" id="UP000822688"/>
    </source>
</evidence>